<organism evidence="1">
    <name type="scientific">Timema cristinae</name>
    <name type="common">Walking stick</name>
    <dbReference type="NCBI Taxonomy" id="61476"/>
    <lineage>
        <taxon>Eukaryota</taxon>
        <taxon>Metazoa</taxon>
        <taxon>Ecdysozoa</taxon>
        <taxon>Arthropoda</taxon>
        <taxon>Hexapoda</taxon>
        <taxon>Insecta</taxon>
        <taxon>Pterygota</taxon>
        <taxon>Neoptera</taxon>
        <taxon>Polyneoptera</taxon>
        <taxon>Phasmatodea</taxon>
        <taxon>Timematodea</taxon>
        <taxon>Timematoidea</taxon>
        <taxon>Timematidae</taxon>
        <taxon>Timema</taxon>
    </lineage>
</organism>
<accession>A0A7R9GVN2</accession>
<reference evidence="1" key="1">
    <citation type="submission" date="2020-11" db="EMBL/GenBank/DDBJ databases">
        <authorList>
            <person name="Tran Van P."/>
        </authorList>
    </citation>
    <scope>NUCLEOTIDE SEQUENCE</scope>
</reference>
<evidence type="ECO:0000313" key="1">
    <source>
        <dbReference type="EMBL" id="CAD7399520.1"/>
    </source>
</evidence>
<protein>
    <submittedName>
        <fullName evidence="1">Uncharacterized protein</fullName>
    </submittedName>
</protein>
<dbReference type="EMBL" id="OC317877">
    <property type="protein sequence ID" value="CAD7399520.1"/>
    <property type="molecule type" value="Genomic_DNA"/>
</dbReference>
<proteinExistence type="predicted"/>
<gene>
    <name evidence="1" type="ORF">TCEB3V08_LOCUS5065</name>
</gene>
<sequence>MWKSFHDQRLFLSLSTPPDELHTHPVHETDVVIPNSCSSLHLDVFDDYVWISFSLSQRPFHELFVQPFWVHVKGENMTSNNVNAIRCHRTRILLCQHDGGCMKHCKSLDRQHTVLQSFHDQRLFLSLSTPPDELHRHPVHETGVVIPNSCSSLHLDVFDNYVWISFSFPQRPFHELLVQPLWVYEKPPLVHPAKIRTSISLSSALKLNTSSALANYATEAVMLSQGTACSDLHVEDLSVAMEHHIEQLHPVDERILSMNGPWTRENWDRLVMCVRRRHGGCCCWAAML</sequence>
<dbReference type="AlphaFoldDB" id="A0A7R9GVN2"/>
<name>A0A7R9GVN2_TIMCR</name>